<feature type="domain" description="Guanylate cyclase" evidence="4">
    <location>
        <begin position="347"/>
        <end position="476"/>
    </location>
</feature>
<dbReference type="STRING" id="246404.A0A507FB14"/>
<proteinExistence type="predicted"/>
<name>A0A507FB14_9FUNG</name>
<dbReference type="PANTHER" id="PTHR16305:SF28">
    <property type="entry name" value="GUANYLATE CYCLASE DOMAIN-CONTAINING PROTEIN"/>
    <property type="match status" value="1"/>
</dbReference>
<evidence type="ECO:0000313" key="5">
    <source>
        <dbReference type="EMBL" id="TPX73384.1"/>
    </source>
</evidence>
<dbReference type="SUPFAM" id="SSF52540">
    <property type="entry name" value="P-loop containing nucleoside triphosphate hydrolases"/>
    <property type="match status" value="2"/>
</dbReference>
<sequence>MDPLTLLPQHIRNFVTAHAQTDMSLPCAIKEEFALVAIIDISGYSKLSSMLEAALGNDSGAKIKEVINPPMDVISQHVLKYAGSIVKLAGDAVIASWTLDFDSRIGVKKTIDEDEDFDFGETAPNQNQKTLCVNALLCCVELLQVFSNYTIKVDLACKLPNSPADMTPSADASSKIEQTLKIHIGLALGSMDHIHIGGRNMKLQNRRRPSSAATAPMFGRREYFIAGEALAKAGTNLGLGDQGDFVFSSNFNEVLITTIGLSGSKHSKCGDCYVIRDSDAVHEFQFKAIEYISPTNHPEIKSLENKLPPLKSRPPNYLTYAKSYMDDSISKNMREGVVIGDQLRSVSVVFIKFASFEPENIAEKTSLKQLQSAAMLIFGKVQEYEGCVRQFNCDDKALTALLVWGLEGNAHEKGEAQVAVLAATEIAKDIGTCVDDEFGWSIGVTTGTVFAGIVGSKERCDNTILGVVVNNAARLMCLDQCQGTVLCDAETYRQTATQFNYVTTLQAVKLKGVPHPVKVYNPIGDDASRKSNKTEKTPIPGREKEAQTLKMSLETWRAEPPSNETKNCVLIGSSGIGKSQMTSWLIEQLNPEEIICVGIALEHKKENLLFSWSRVFQSFLEQIEDNDQLLTKVQEFQASKRPKSQFSSDNNSVATSLEKSGSQAFNEKTLIPLEAFLSTPAVNSLSCKALQPDMTPEPLRVSVSLNRSLLAKKGTKSNPISTLKLVSNISDKYDKAADDAELSQTRSNQENSETFADMDVKASSRISLQEPAFSSLERAQAFQAPHVKAESKKQHLSEAKINHSHSLLKLSAKNRGNLSKVKSTIEGYGSCKYDDGSSSLVSMGVLNHATSKDMLFPVVTTSRLQLKSKDSNSFKSDSLGRRSHESPVIDHSAFAPVPAADDEENTPKRSRSHTKRGLPSPIVAEFADVPMYNERNASIAPVLSVFEKEKNTPPPVPQILHNALSPQFQNNATGDWEIPKILLQILQILNMPPTCLETLSFLLGVHHGSNTSNGSTPISIALSEIFNAFADVGLKLCIILDDIQWCDSQSLEIIRSLLSKCPKVFFVLTARPAEEWRLTSVEIFAKILQEDIHTIHVLPLNSEGVESMFRAVFKFSSISPDIIRELLDRGQGNPMVTSILITSLMEEKLLMVNSGCITRVGNKELQLGMGSTAAVVAQFDKLSAPMKFILKICAISGQYFKISEVRAVLQILETEGEHLDIPLTDEAILRLLKEEDKYKFVKMGGNDQDLCFAHYLVQQGIFSSMVPSKREVIRRHFVSYYERVLDDAVGPSKTELRQNLLFHLLKLPGLDDKKKLHVYDAFVESGEANQVAEAMEFYEMLSTFDSKIELADTCYKKVREFRILARLQFEKGNYADAISNGHKCMEVLGCRKSYFSQNNAVLLVNCLILGKKVENILRIKSEEDVASAAKALLQRTFPNAALRDPSQSQSKETYARPVDEREQDNLLKEIIHFVWIMGFAYEHTKPGLTIFFLVLIMTGPSLLCRNNRLYQMTLFFSSITTTSGLFGFKVLSSLANDISFALFNTIHKTEMENNMTLYQTFLYANIHEMMALRKSFENECEAAAYLFRRCFELTVNQGLGTSEKAYMMAQHARISYQRLGDHEEVVRQWFGGDDVKFYSFGVDNFILAEAKCSVAVSLMILNEQYSSNRLLEEALAHLEIKPDFPDVGRMMHVQIHLMQIFICNAINNQTSALIAPYLRSIEYCMRRLPLRVYSFTRWLQFLATITDLILEMIISGSPFTDNFSQLRGSVINILSFIKSQIVRPKTTYWPYIQLCATAILPLWKNKNCTRFIALAQKAIKCGSKSDVKLAPVKLTMMKSRIWMAQSILLKRNVDYMVDQWRFDAESLRAEFAESGKRVDWEILQLERMFARVSQDLK</sequence>
<dbReference type="InterPro" id="IPR001054">
    <property type="entry name" value="A/G_cyclase"/>
</dbReference>
<evidence type="ECO:0000256" key="3">
    <source>
        <dbReference type="SAM" id="MobiDB-lite"/>
    </source>
</evidence>
<dbReference type="GO" id="GO:0009190">
    <property type="term" value="P:cyclic nucleotide biosynthetic process"/>
    <property type="evidence" value="ECO:0007669"/>
    <property type="project" value="InterPro"/>
</dbReference>
<dbReference type="SUPFAM" id="SSF55073">
    <property type="entry name" value="Nucleotide cyclase"/>
    <property type="match status" value="1"/>
</dbReference>
<feature type="region of interest" description="Disordered" evidence="3">
    <location>
        <begin position="869"/>
        <end position="919"/>
    </location>
</feature>
<evidence type="ECO:0000256" key="1">
    <source>
        <dbReference type="ARBA" id="ARBA00022741"/>
    </source>
</evidence>
<dbReference type="Gene3D" id="3.40.50.300">
    <property type="entry name" value="P-loop containing nucleotide triphosphate hydrolases"/>
    <property type="match status" value="1"/>
</dbReference>
<accession>A0A507FB14</accession>
<keyword evidence="1" id="KW-0547">Nucleotide-binding</keyword>
<dbReference type="GO" id="GO:0005524">
    <property type="term" value="F:ATP binding"/>
    <property type="evidence" value="ECO:0007669"/>
    <property type="project" value="UniProtKB-KW"/>
</dbReference>
<protein>
    <recommendedName>
        <fullName evidence="4">Guanylate cyclase domain-containing protein</fullName>
    </recommendedName>
</protein>
<dbReference type="PANTHER" id="PTHR16305">
    <property type="entry name" value="TESTICULAR SOLUBLE ADENYLYL CYCLASE"/>
    <property type="match status" value="1"/>
</dbReference>
<evidence type="ECO:0000259" key="4">
    <source>
        <dbReference type="PROSITE" id="PS50125"/>
    </source>
</evidence>
<keyword evidence="6" id="KW-1185">Reference proteome</keyword>
<evidence type="ECO:0000313" key="6">
    <source>
        <dbReference type="Proteomes" id="UP000320333"/>
    </source>
</evidence>
<dbReference type="PROSITE" id="PS50125">
    <property type="entry name" value="GUANYLATE_CYCLASE_2"/>
    <property type="match status" value="1"/>
</dbReference>
<gene>
    <name evidence="5" type="ORF">CcCBS67573_g05346</name>
</gene>
<feature type="compositionally biased region" description="Basic and acidic residues" evidence="3">
    <location>
        <begin position="869"/>
        <end position="888"/>
    </location>
</feature>
<reference evidence="5 6" key="1">
    <citation type="journal article" date="2019" name="Sci. Rep.">
        <title>Comparative genomics of chytrid fungi reveal insights into the obligate biotrophic and pathogenic lifestyle of Synchytrium endobioticum.</title>
        <authorList>
            <person name="van de Vossenberg B.T.L.H."/>
            <person name="Warris S."/>
            <person name="Nguyen H.D.T."/>
            <person name="van Gent-Pelzer M.P.E."/>
            <person name="Joly D.L."/>
            <person name="van de Geest H.C."/>
            <person name="Bonants P.J.M."/>
            <person name="Smith D.S."/>
            <person name="Levesque C.A."/>
            <person name="van der Lee T.A.J."/>
        </authorList>
    </citation>
    <scope>NUCLEOTIDE SEQUENCE [LARGE SCALE GENOMIC DNA]</scope>
    <source>
        <strain evidence="5 6">CBS 675.73</strain>
    </source>
</reference>
<dbReference type="CDD" id="cd07302">
    <property type="entry name" value="CHD"/>
    <property type="match status" value="1"/>
</dbReference>
<organism evidence="5 6">
    <name type="scientific">Chytriomyces confervae</name>
    <dbReference type="NCBI Taxonomy" id="246404"/>
    <lineage>
        <taxon>Eukaryota</taxon>
        <taxon>Fungi</taxon>
        <taxon>Fungi incertae sedis</taxon>
        <taxon>Chytridiomycota</taxon>
        <taxon>Chytridiomycota incertae sedis</taxon>
        <taxon>Chytridiomycetes</taxon>
        <taxon>Chytridiales</taxon>
        <taxon>Chytriomycetaceae</taxon>
        <taxon>Chytriomyces</taxon>
    </lineage>
</organism>
<dbReference type="InterPro" id="IPR027417">
    <property type="entry name" value="P-loop_NTPase"/>
</dbReference>
<dbReference type="GO" id="GO:0004016">
    <property type="term" value="F:adenylate cyclase activity"/>
    <property type="evidence" value="ECO:0007669"/>
    <property type="project" value="TreeGrafter"/>
</dbReference>
<dbReference type="Gene3D" id="3.30.70.1230">
    <property type="entry name" value="Nucleotide cyclase"/>
    <property type="match status" value="2"/>
</dbReference>
<dbReference type="EMBL" id="QEAP01000189">
    <property type="protein sequence ID" value="TPX73384.1"/>
    <property type="molecule type" value="Genomic_DNA"/>
</dbReference>
<evidence type="ECO:0000256" key="2">
    <source>
        <dbReference type="ARBA" id="ARBA00022840"/>
    </source>
</evidence>
<comment type="caution">
    <text evidence="5">The sequence shown here is derived from an EMBL/GenBank/DDBJ whole genome shotgun (WGS) entry which is preliminary data.</text>
</comment>
<dbReference type="OrthoDB" id="194468at2759"/>
<keyword evidence="2" id="KW-0067">ATP-binding</keyword>
<dbReference type="Proteomes" id="UP000320333">
    <property type="component" value="Unassembled WGS sequence"/>
</dbReference>
<dbReference type="GO" id="GO:0035556">
    <property type="term" value="P:intracellular signal transduction"/>
    <property type="evidence" value="ECO:0007669"/>
    <property type="project" value="InterPro"/>
</dbReference>
<dbReference type="InterPro" id="IPR029787">
    <property type="entry name" value="Nucleotide_cyclase"/>
</dbReference>
<dbReference type="GO" id="GO:0005737">
    <property type="term" value="C:cytoplasm"/>
    <property type="evidence" value="ECO:0007669"/>
    <property type="project" value="TreeGrafter"/>
</dbReference>